<protein>
    <recommendedName>
        <fullName evidence="2">Tail protein</fullName>
    </recommendedName>
</protein>
<evidence type="ECO:0000313" key="1">
    <source>
        <dbReference type="EMBL" id="DAF42501.1"/>
    </source>
</evidence>
<evidence type="ECO:0008006" key="2">
    <source>
        <dbReference type="Google" id="ProtNLM"/>
    </source>
</evidence>
<dbReference type="Pfam" id="PF10076">
    <property type="entry name" value="Phage_Mu_Gp48"/>
    <property type="match status" value="1"/>
</dbReference>
<proteinExistence type="predicted"/>
<name>A0A8S5RUR3_9CAUD</name>
<sequence length="198" mass="22619">MAVREYDEMLRQLLPPGIAIDADYQCDAADLVYKTAVELHAAAELDLKLFNELDPRLSTLLLSEWEASLGLPDKCSVGAQTLEERQKNVYAKIVSNGGARRTRYLAILNALGYENATIERSRLWTCEMPCDQPVFDDPQWRFIWRVDLGQDSNITEWTCADPCDQHLRTWGDTFAECIILRENSIMSKVLFAYGEHIQ</sequence>
<organism evidence="1">
    <name type="scientific">Siphoviridae sp. ctLeG9</name>
    <dbReference type="NCBI Taxonomy" id="2827848"/>
    <lineage>
        <taxon>Viruses</taxon>
        <taxon>Duplodnaviria</taxon>
        <taxon>Heunggongvirae</taxon>
        <taxon>Uroviricota</taxon>
        <taxon>Caudoviricetes</taxon>
    </lineage>
</organism>
<dbReference type="EMBL" id="BK032495">
    <property type="protein sequence ID" value="DAF42501.1"/>
    <property type="molecule type" value="Genomic_DNA"/>
</dbReference>
<accession>A0A8S5RUR3</accession>
<reference evidence="1" key="1">
    <citation type="journal article" date="2021" name="Proc. Natl. Acad. Sci. U.S.A.">
        <title>A Catalog of Tens of Thousands of Viruses from Human Metagenomes Reveals Hidden Associations with Chronic Diseases.</title>
        <authorList>
            <person name="Tisza M.J."/>
            <person name="Buck C.B."/>
        </authorList>
    </citation>
    <scope>NUCLEOTIDE SEQUENCE</scope>
    <source>
        <strain evidence="1">CtLeG9</strain>
    </source>
</reference>
<dbReference type="InterPro" id="IPR018755">
    <property type="entry name" value="Phage_Mu_Gp48"/>
</dbReference>